<accession>A0ABS9URM8</accession>
<evidence type="ECO:0000256" key="1">
    <source>
        <dbReference type="SAM" id="Phobius"/>
    </source>
</evidence>
<evidence type="ECO:0000259" key="2">
    <source>
        <dbReference type="Pfam" id="PF04892"/>
    </source>
</evidence>
<evidence type="ECO:0000313" key="3">
    <source>
        <dbReference type="EMBL" id="MCH7399084.1"/>
    </source>
</evidence>
<keyword evidence="1" id="KW-0812">Transmembrane</keyword>
<name>A0ABS9URM8_9BACT</name>
<dbReference type="Proteomes" id="UP001165488">
    <property type="component" value="Unassembled WGS sequence"/>
</dbReference>
<keyword evidence="1" id="KW-0472">Membrane</keyword>
<organism evidence="3 4">
    <name type="scientific">Belliella calami</name>
    <dbReference type="NCBI Taxonomy" id="2923436"/>
    <lineage>
        <taxon>Bacteria</taxon>
        <taxon>Pseudomonadati</taxon>
        <taxon>Bacteroidota</taxon>
        <taxon>Cytophagia</taxon>
        <taxon>Cytophagales</taxon>
        <taxon>Cyclobacteriaceae</taxon>
        <taxon>Belliella</taxon>
    </lineage>
</organism>
<comment type="caution">
    <text evidence="3">The sequence shown here is derived from an EMBL/GenBank/DDBJ whole genome shotgun (WGS) entry which is preliminary data.</text>
</comment>
<dbReference type="EMBL" id="JAKZGS010000012">
    <property type="protein sequence ID" value="MCH7399084.1"/>
    <property type="molecule type" value="Genomic_DNA"/>
</dbReference>
<keyword evidence="1" id="KW-1133">Transmembrane helix</keyword>
<protein>
    <submittedName>
        <fullName evidence="3">VanZ family protein</fullName>
    </submittedName>
</protein>
<keyword evidence="4" id="KW-1185">Reference proteome</keyword>
<evidence type="ECO:0000313" key="4">
    <source>
        <dbReference type="Proteomes" id="UP001165488"/>
    </source>
</evidence>
<feature type="transmembrane region" description="Helical" evidence="1">
    <location>
        <begin position="110"/>
        <end position="128"/>
    </location>
</feature>
<feature type="transmembrane region" description="Helical" evidence="1">
    <location>
        <begin position="78"/>
        <end position="98"/>
    </location>
</feature>
<proteinExistence type="predicted"/>
<dbReference type="PANTHER" id="PTHR28008">
    <property type="entry name" value="DOMAIN PROTEIN, PUTATIVE (AFU_ORTHOLOGUE AFUA_3G10980)-RELATED"/>
    <property type="match status" value="1"/>
</dbReference>
<feature type="domain" description="VanZ-like" evidence="2">
    <location>
        <begin position="46"/>
        <end position="127"/>
    </location>
</feature>
<reference evidence="3" key="1">
    <citation type="submission" date="2022-03" db="EMBL/GenBank/DDBJ databases">
        <title>De novo assembled genomes of Belliella spp. (Cyclobacteriaceae) strains.</title>
        <authorList>
            <person name="Szabo A."/>
            <person name="Korponai K."/>
            <person name="Felfoldi T."/>
        </authorList>
    </citation>
    <scope>NUCLEOTIDE SEQUENCE</scope>
    <source>
        <strain evidence="3">DSM 107340</strain>
    </source>
</reference>
<gene>
    <name evidence="3" type="ORF">MM236_13850</name>
</gene>
<dbReference type="PANTHER" id="PTHR28008:SF1">
    <property type="entry name" value="DOMAIN PROTEIN, PUTATIVE (AFU_ORTHOLOGUE AFUA_3G10980)-RELATED"/>
    <property type="match status" value="1"/>
</dbReference>
<feature type="transmembrane region" description="Helical" evidence="1">
    <location>
        <begin position="48"/>
        <end position="66"/>
    </location>
</feature>
<sequence>MPSWLVLDKFQNSRVLPALIWTVLLLIAMLSPGDKFPSTPQIPHKDKIVHFMLFFILNFLWLRIWMNEANSKKKYLKLFTSYLVFGIIIAILVEYLQLYVPNRSFDYFDIAANMLGAAFGIICFYILYKMDSKLV</sequence>
<dbReference type="RefSeq" id="WP_369415209.1">
    <property type="nucleotide sequence ID" value="NZ_JAKZGS010000012.1"/>
</dbReference>
<dbReference type="InterPro" id="IPR006976">
    <property type="entry name" value="VanZ-like"/>
</dbReference>
<dbReference type="NCBIfam" id="NF037970">
    <property type="entry name" value="vanZ_1"/>
    <property type="match status" value="1"/>
</dbReference>
<dbReference type="Pfam" id="PF04892">
    <property type="entry name" value="VanZ"/>
    <property type="match status" value="1"/>
</dbReference>